<keyword evidence="2" id="KW-1185">Reference proteome</keyword>
<reference evidence="1 2" key="1">
    <citation type="submission" date="2020-10" db="EMBL/GenBank/DDBJ databases">
        <title>The Coptis chinensis genome and diversification of protoberbering-type alkaloids.</title>
        <authorList>
            <person name="Wang B."/>
            <person name="Shu S."/>
            <person name="Song C."/>
            <person name="Liu Y."/>
        </authorList>
    </citation>
    <scope>NUCLEOTIDE SEQUENCE [LARGE SCALE GENOMIC DNA]</scope>
    <source>
        <strain evidence="1">HL-2020</strain>
        <tissue evidence="1">Leaf</tissue>
    </source>
</reference>
<organism evidence="1 2">
    <name type="scientific">Coptis chinensis</name>
    <dbReference type="NCBI Taxonomy" id="261450"/>
    <lineage>
        <taxon>Eukaryota</taxon>
        <taxon>Viridiplantae</taxon>
        <taxon>Streptophyta</taxon>
        <taxon>Embryophyta</taxon>
        <taxon>Tracheophyta</taxon>
        <taxon>Spermatophyta</taxon>
        <taxon>Magnoliopsida</taxon>
        <taxon>Ranunculales</taxon>
        <taxon>Ranunculaceae</taxon>
        <taxon>Coptidoideae</taxon>
        <taxon>Coptis</taxon>
    </lineage>
</organism>
<evidence type="ECO:0000313" key="2">
    <source>
        <dbReference type="Proteomes" id="UP000631114"/>
    </source>
</evidence>
<dbReference type="Gene3D" id="3.40.50.1820">
    <property type="entry name" value="alpha/beta hydrolase"/>
    <property type="match status" value="1"/>
</dbReference>
<proteinExistence type="predicted"/>
<accession>A0A835HZ36</accession>
<dbReference type="SUPFAM" id="SSF53474">
    <property type="entry name" value="alpha/beta-Hydrolases"/>
    <property type="match status" value="1"/>
</dbReference>
<name>A0A835HZ36_9MAGN</name>
<protein>
    <recommendedName>
        <fullName evidence="3">Epoxide hydrolase</fullName>
    </recommendedName>
</protein>
<gene>
    <name evidence="1" type="ORF">IFM89_009276</name>
</gene>
<dbReference type="Proteomes" id="UP000631114">
    <property type="component" value="Unassembled WGS sequence"/>
</dbReference>
<evidence type="ECO:0008006" key="3">
    <source>
        <dbReference type="Google" id="ProtNLM"/>
    </source>
</evidence>
<dbReference type="AlphaFoldDB" id="A0A835HZ36"/>
<sequence>MPPSARKFHQLPEGFYISRWKELGQAEADFRRYDVKVVLQNIYILFSRIEIPIAEKDKEIMDLVEHSTPQPPRFKEDDLSNYTALYERSGLIGPLQVPYRSLRKEFTIVNPKIQVPTLVIMGGKDYYLKFPGVEDYIMSGKVKEYMLDLEITFLPEGTHFVQEQFPDQVNLLITTFLKNHT</sequence>
<dbReference type="PANTHER" id="PTHR43329">
    <property type="entry name" value="EPOXIDE HYDROLASE"/>
    <property type="match status" value="1"/>
</dbReference>
<dbReference type="InterPro" id="IPR029058">
    <property type="entry name" value="AB_hydrolase_fold"/>
</dbReference>
<dbReference type="EMBL" id="JADFTS010000004">
    <property type="protein sequence ID" value="KAF9608341.1"/>
    <property type="molecule type" value="Genomic_DNA"/>
</dbReference>
<evidence type="ECO:0000313" key="1">
    <source>
        <dbReference type="EMBL" id="KAF9608341.1"/>
    </source>
</evidence>
<dbReference type="OrthoDB" id="7130006at2759"/>
<comment type="caution">
    <text evidence="1">The sequence shown here is derived from an EMBL/GenBank/DDBJ whole genome shotgun (WGS) entry which is preliminary data.</text>
</comment>